<dbReference type="EMBL" id="MT143592">
    <property type="protein sequence ID" value="QJA98590.1"/>
    <property type="molecule type" value="Genomic_DNA"/>
</dbReference>
<sequence>MKNPDIYLIKWIDSQSDDGWMFHKERKSIHPMIIRTIGFLIYENKKLVRIALSIGQNSNKTNKQFNGTIIIPKCCILKRKKLVC</sequence>
<reference evidence="2" key="1">
    <citation type="submission" date="2020-03" db="EMBL/GenBank/DDBJ databases">
        <title>The deep terrestrial virosphere.</title>
        <authorList>
            <person name="Holmfeldt K."/>
            <person name="Nilsson E."/>
            <person name="Simone D."/>
            <person name="Lopez-Fernandez M."/>
            <person name="Wu X."/>
            <person name="de Brujin I."/>
            <person name="Lundin D."/>
            <person name="Andersson A."/>
            <person name="Bertilsson S."/>
            <person name="Dopson M."/>
        </authorList>
    </citation>
    <scope>NUCLEOTIDE SEQUENCE</scope>
    <source>
        <strain evidence="1">MM171A01699</strain>
        <strain evidence="2">MM171B01527</strain>
    </source>
</reference>
<gene>
    <name evidence="1" type="ORF">MM171A01699_0010</name>
    <name evidence="2" type="ORF">MM171B01527_0010</name>
</gene>
<protein>
    <submittedName>
        <fullName evidence="2">Uncharacterized protein</fullName>
    </submittedName>
</protein>
<dbReference type="EMBL" id="MT143755">
    <property type="protein sequence ID" value="QJB02066.1"/>
    <property type="molecule type" value="Genomic_DNA"/>
</dbReference>
<organism evidence="2">
    <name type="scientific">viral metagenome</name>
    <dbReference type="NCBI Taxonomy" id="1070528"/>
    <lineage>
        <taxon>unclassified sequences</taxon>
        <taxon>metagenomes</taxon>
        <taxon>organismal metagenomes</taxon>
    </lineage>
</organism>
<dbReference type="AlphaFoldDB" id="A0A6M3M9U8"/>
<proteinExistence type="predicted"/>
<evidence type="ECO:0000313" key="2">
    <source>
        <dbReference type="EMBL" id="QJB02066.1"/>
    </source>
</evidence>
<name>A0A6M3M9U8_9ZZZZ</name>
<accession>A0A6M3M9U8</accession>
<evidence type="ECO:0000313" key="1">
    <source>
        <dbReference type="EMBL" id="QJA98590.1"/>
    </source>
</evidence>